<protein>
    <submittedName>
        <fullName evidence="2">Uncharacterized protein</fullName>
    </submittedName>
</protein>
<feature type="region of interest" description="Disordered" evidence="1">
    <location>
        <begin position="200"/>
        <end position="261"/>
    </location>
</feature>
<feature type="compositionally biased region" description="Polar residues" evidence="1">
    <location>
        <begin position="9"/>
        <end position="19"/>
    </location>
</feature>
<dbReference type="AlphaFoldDB" id="A0A3P6BQB3"/>
<feature type="region of interest" description="Disordered" evidence="1">
    <location>
        <begin position="1"/>
        <end position="36"/>
    </location>
</feature>
<feature type="compositionally biased region" description="Basic and acidic residues" evidence="1">
    <location>
        <begin position="136"/>
        <end position="154"/>
    </location>
</feature>
<gene>
    <name evidence="2" type="ORF">BRAA07T29497Z</name>
</gene>
<accession>A0A3P6BQB3</accession>
<evidence type="ECO:0000313" key="2">
    <source>
        <dbReference type="EMBL" id="VDC98381.1"/>
    </source>
</evidence>
<sequence>MKGRKRKNPSTTCVGVSSRTRARKAVSAGNEPARETTVVSLSVDSESDDMSAVSSKVVFALVLIIVTEEMVKEEEGVEESPTEKIAEEMVEKEEAVEESPTEKNAEEMVEEEAEDAEEAEEAMEAEEAEEAEEEADKVVEKEAETVVEKEGDKYTDEEKQMWALVVYKASEEMADGTTEVRRDGTNEVRTGFKLRCKQKIMMYGKPRGKKKPQRPQSQESAPVIARTPREKRKPQRLQSPYTQVKTEDIDGPKKKRKTKVK</sequence>
<dbReference type="EMBL" id="LR031574">
    <property type="protein sequence ID" value="VDC98381.1"/>
    <property type="molecule type" value="Genomic_DNA"/>
</dbReference>
<feature type="compositionally biased region" description="Basic and acidic residues" evidence="1">
    <location>
        <begin position="81"/>
        <end position="93"/>
    </location>
</feature>
<feature type="compositionally biased region" description="Acidic residues" evidence="1">
    <location>
        <begin position="107"/>
        <end position="135"/>
    </location>
</feature>
<evidence type="ECO:0000256" key="1">
    <source>
        <dbReference type="SAM" id="MobiDB-lite"/>
    </source>
</evidence>
<organism evidence="2">
    <name type="scientific">Brassica campestris</name>
    <name type="common">Field mustard</name>
    <dbReference type="NCBI Taxonomy" id="3711"/>
    <lineage>
        <taxon>Eukaryota</taxon>
        <taxon>Viridiplantae</taxon>
        <taxon>Streptophyta</taxon>
        <taxon>Embryophyta</taxon>
        <taxon>Tracheophyta</taxon>
        <taxon>Spermatophyta</taxon>
        <taxon>Magnoliopsida</taxon>
        <taxon>eudicotyledons</taxon>
        <taxon>Gunneridae</taxon>
        <taxon>Pentapetalae</taxon>
        <taxon>rosids</taxon>
        <taxon>malvids</taxon>
        <taxon>Brassicales</taxon>
        <taxon>Brassicaceae</taxon>
        <taxon>Brassiceae</taxon>
        <taxon>Brassica</taxon>
    </lineage>
</organism>
<feature type="region of interest" description="Disordered" evidence="1">
    <location>
        <begin position="72"/>
        <end position="154"/>
    </location>
</feature>
<name>A0A3P6BQB3_BRACM</name>
<reference evidence="2" key="1">
    <citation type="submission" date="2018-11" db="EMBL/GenBank/DDBJ databases">
        <authorList>
            <consortium name="Genoscope - CEA"/>
            <person name="William W."/>
        </authorList>
    </citation>
    <scope>NUCLEOTIDE SEQUENCE</scope>
</reference>
<proteinExistence type="predicted"/>